<keyword evidence="3" id="KW-1185">Reference proteome</keyword>
<feature type="signal peptide" evidence="1">
    <location>
        <begin position="1"/>
        <end position="22"/>
    </location>
</feature>
<feature type="chain" id="PRO_5045641087" evidence="1">
    <location>
        <begin position="23"/>
        <end position="100"/>
    </location>
</feature>
<name>A0ABS0PGK1_9BRAD</name>
<keyword evidence="1" id="KW-0732">Signal</keyword>
<dbReference type="Proteomes" id="UP000807370">
    <property type="component" value="Unassembled WGS sequence"/>
</dbReference>
<evidence type="ECO:0000313" key="3">
    <source>
        <dbReference type="Proteomes" id="UP000807370"/>
    </source>
</evidence>
<accession>A0ABS0PGK1</accession>
<evidence type="ECO:0000256" key="1">
    <source>
        <dbReference type="SAM" id="SignalP"/>
    </source>
</evidence>
<comment type="caution">
    <text evidence="2">The sequence shown here is derived from an EMBL/GenBank/DDBJ whole genome shotgun (WGS) entry which is preliminary data.</text>
</comment>
<sequence>MFRELTLSSCIVASAVVLPAQAQAPPISSQPTIFSVCEGEFERNCPDHDAFTYCGTINGWAEQACKIQNSREPPKYRLIKLQDRSGNKCGYAQWKVICVN</sequence>
<dbReference type="RefSeq" id="WP_197957764.1">
    <property type="nucleotide sequence ID" value="NZ_JACCHP010000001.1"/>
</dbReference>
<organism evidence="2 3">
    <name type="scientific">Bradyrhizobium agreste</name>
    <dbReference type="NCBI Taxonomy" id="2751811"/>
    <lineage>
        <taxon>Bacteria</taxon>
        <taxon>Pseudomonadati</taxon>
        <taxon>Pseudomonadota</taxon>
        <taxon>Alphaproteobacteria</taxon>
        <taxon>Hyphomicrobiales</taxon>
        <taxon>Nitrobacteraceae</taxon>
        <taxon>Bradyrhizobium</taxon>
    </lineage>
</organism>
<reference evidence="2 3" key="1">
    <citation type="submission" date="2020-07" db="EMBL/GenBank/DDBJ databases">
        <title>Bradyrhizobium diversity isolated from nodules of indigenous legumes of Western Australia.</title>
        <authorList>
            <person name="Klepa M.S."/>
        </authorList>
    </citation>
    <scope>NUCLEOTIDE SEQUENCE [LARGE SCALE GENOMIC DNA]</scope>
    <source>
        <strain evidence="2 3">CNPSo 4010</strain>
    </source>
</reference>
<dbReference type="EMBL" id="JACCHP010000001">
    <property type="protein sequence ID" value="MBH5396324.1"/>
    <property type="molecule type" value="Genomic_DNA"/>
</dbReference>
<evidence type="ECO:0000313" key="2">
    <source>
        <dbReference type="EMBL" id="MBH5396324.1"/>
    </source>
</evidence>
<protein>
    <submittedName>
        <fullName evidence="2">Uncharacterized protein</fullName>
    </submittedName>
</protein>
<proteinExistence type="predicted"/>
<gene>
    <name evidence="2" type="ORF">HZZ13_00620</name>
</gene>